<dbReference type="EMBL" id="JACXVP010000003">
    <property type="protein sequence ID" value="KAG5618672.1"/>
    <property type="molecule type" value="Genomic_DNA"/>
</dbReference>
<evidence type="ECO:0000313" key="2">
    <source>
        <dbReference type="Proteomes" id="UP000824120"/>
    </source>
</evidence>
<evidence type="ECO:0000313" key="1">
    <source>
        <dbReference type="EMBL" id="KAG5618672.1"/>
    </source>
</evidence>
<reference evidence="1 2" key="1">
    <citation type="submission" date="2020-09" db="EMBL/GenBank/DDBJ databases">
        <title>De no assembly of potato wild relative species, Solanum commersonii.</title>
        <authorList>
            <person name="Cho K."/>
        </authorList>
    </citation>
    <scope>NUCLEOTIDE SEQUENCE [LARGE SCALE GENOMIC DNA]</scope>
    <source>
        <strain evidence="1">LZ3.2</strain>
        <tissue evidence="1">Leaf</tissue>
    </source>
</reference>
<sequence length="153" mass="17433">MNEELKEKMEEMDTLLLKERQSNDELPDARRSLKDLINGGLSADFIIISSSLVPSHGCSLKLKRLYSEREGDEKPAIRFNRRKIKHQEILVHSNGLNSDRPLLVVNDDFSAVLTSKVNAKLGTSPKRTQPTKNHCISSRETPRISFLMIQMFV</sequence>
<gene>
    <name evidence="1" type="ORF">H5410_018496</name>
</gene>
<dbReference type="AlphaFoldDB" id="A0A9J6A2L2"/>
<protein>
    <submittedName>
        <fullName evidence="1">Uncharacterized protein</fullName>
    </submittedName>
</protein>
<organism evidence="1 2">
    <name type="scientific">Solanum commersonii</name>
    <name type="common">Commerson's wild potato</name>
    <name type="synonym">Commerson's nightshade</name>
    <dbReference type="NCBI Taxonomy" id="4109"/>
    <lineage>
        <taxon>Eukaryota</taxon>
        <taxon>Viridiplantae</taxon>
        <taxon>Streptophyta</taxon>
        <taxon>Embryophyta</taxon>
        <taxon>Tracheophyta</taxon>
        <taxon>Spermatophyta</taxon>
        <taxon>Magnoliopsida</taxon>
        <taxon>eudicotyledons</taxon>
        <taxon>Gunneridae</taxon>
        <taxon>Pentapetalae</taxon>
        <taxon>asterids</taxon>
        <taxon>lamiids</taxon>
        <taxon>Solanales</taxon>
        <taxon>Solanaceae</taxon>
        <taxon>Solanoideae</taxon>
        <taxon>Solaneae</taxon>
        <taxon>Solanum</taxon>
    </lineage>
</organism>
<proteinExistence type="predicted"/>
<name>A0A9J6A2L2_SOLCO</name>
<accession>A0A9J6A2L2</accession>
<comment type="caution">
    <text evidence="1">The sequence shown here is derived from an EMBL/GenBank/DDBJ whole genome shotgun (WGS) entry which is preliminary data.</text>
</comment>
<keyword evidence="2" id="KW-1185">Reference proteome</keyword>
<dbReference type="Proteomes" id="UP000824120">
    <property type="component" value="Chromosome 3"/>
</dbReference>